<organism evidence="1 2">
    <name type="scientific">Eumeta variegata</name>
    <name type="common">Bagworm moth</name>
    <name type="synonym">Eumeta japonica</name>
    <dbReference type="NCBI Taxonomy" id="151549"/>
    <lineage>
        <taxon>Eukaryota</taxon>
        <taxon>Metazoa</taxon>
        <taxon>Ecdysozoa</taxon>
        <taxon>Arthropoda</taxon>
        <taxon>Hexapoda</taxon>
        <taxon>Insecta</taxon>
        <taxon>Pterygota</taxon>
        <taxon>Neoptera</taxon>
        <taxon>Endopterygota</taxon>
        <taxon>Lepidoptera</taxon>
        <taxon>Glossata</taxon>
        <taxon>Ditrysia</taxon>
        <taxon>Tineoidea</taxon>
        <taxon>Psychidae</taxon>
        <taxon>Oiketicinae</taxon>
        <taxon>Eumeta</taxon>
    </lineage>
</organism>
<accession>A0A4C1YWA4</accession>
<comment type="caution">
    <text evidence="1">The sequence shown here is derived from an EMBL/GenBank/DDBJ whole genome shotgun (WGS) entry which is preliminary data.</text>
</comment>
<keyword evidence="2" id="KW-1185">Reference proteome</keyword>
<protein>
    <submittedName>
        <fullName evidence="1">Uncharacterized protein</fullName>
    </submittedName>
</protein>
<sequence length="99" mass="11200">MCIHRSRQLLTERSMIVPMHARDHERAPSICVRKSDNTGKALPLIADYRGISPSHRHTNSTFQKFSVAVLFVACGGATTVTRRRTTRLSRLLRVSSRIL</sequence>
<gene>
    <name evidence="1" type="ORF">EVAR_103519_1</name>
</gene>
<dbReference type="Proteomes" id="UP000299102">
    <property type="component" value="Unassembled WGS sequence"/>
</dbReference>
<name>A0A4C1YWA4_EUMVA</name>
<dbReference type="EMBL" id="BGZK01001400">
    <property type="protein sequence ID" value="GBP79094.1"/>
    <property type="molecule type" value="Genomic_DNA"/>
</dbReference>
<evidence type="ECO:0000313" key="2">
    <source>
        <dbReference type="Proteomes" id="UP000299102"/>
    </source>
</evidence>
<proteinExistence type="predicted"/>
<dbReference type="AlphaFoldDB" id="A0A4C1YWA4"/>
<evidence type="ECO:0000313" key="1">
    <source>
        <dbReference type="EMBL" id="GBP79094.1"/>
    </source>
</evidence>
<reference evidence="1 2" key="1">
    <citation type="journal article" date="2019" name="Commun. Biol.">
        <title>The bagworm genome reveals a unique fibroin gene that provides high tensile strength.</title>
        <authorList>
            <person name="Kono N."/>
            <person name="Nakamura H."/>
            <person name="Ohtoshi R."/>
            <person name="Tomita M."/>
            <person name="Numata K."/>
            <person name="Arakawa K."/>
        </authorList>
    </citation>
    <scope>NUCLEOTIDE SEQUENCE [LARGE SCALE GENOMIC DNA]</scope>
</reference>